<evidence type="ECO:0000256" key="3">
    <source>
        <dbReference type="ARBA" id="ARBA00022692"/>
    </source>
</evidence>
<accession>A0A4R6XMD8</accession>
<evidence type="ECO:0000256" key="5">
    <source>
        <dbReference type="ARBA" id="ARBA00022989"/>
    </source>
</evidence>
<name>A0A4R6XMD8_9GAMM</name>
<feature type="active site" evidence="7">
    <location>
        <position position="223"/>
    </location>
</feature>
<dbReference type="GO" id="GO:0008808">
    <property type="term" value="F:cardiolipin synthase activity"/>
    <property type="evidence" value="ECO:0007669"/>
    <property type="project" value="UniProtKB-UniRule"/>
</dbReference>
<comment type="function">
    <text evidence="7">Catalyzes the reversible phosphatidyl group transfer from one phosphatidylglycerol molecule to another to form cardiolipin (CL) (diphosphatidylglycerol) and glycerol.</text>
</comment>
<keyword evidence="3 7" id="KW-0812">Transmembrane</keyword>
<gene>
    <name evidence="10" type="ORF">C8D91_1734</name>
</gene>
<feature type="transmembrane region" description="Helical" evidence="7">
    <location>
        <begin position="12"/>
        <end position="30"/>
    </location>
</feature>
<feature type="active site" evidence="7">
    <location>
        <position position="230"/>
    </location>
</feature>
<evidence type="ECO:0000313" key="11">
    <source>
        <dbReference type="Proteomes" id="UP000295724"/>
    </source>
</evidence>
<feature type="domain" description="PLD phosphodiesterase" evidence="9">
    <location>
        <begin position="401"/>
        <end position="428"/>
    </location>
</feature>
<dbReference type="RefSeq" id="WP_099018582.1">
    <property type="nucleotide sequence ID" value="NZ_NIHB01000001.1"/>
</dbReference>
<keyword evidence="7" id="KW-0444">Lipid biosynthesis</keyword>
<dbReference type="CDD" id="cd09112">
    <property type="entry name" value="PLDc_CLS_2"/>
    <property type="match status" value="1"/>
</dbReference>
<feature type="active site" evidence="7">
    <location>
        <position position="406"/>
    </location>
</feature>
<dbReference type="InterPro" id="IPR001736">
    <property type="entry name" value="PLipase_D/transphosphatidylase"/>
</dbReference>
<keyword evidence="4" id="KW-0677">Repeat</keyword>
<dbReference type="PROSITE" id="PS50035">
    <property type="entry name" value="PLD"/>
    <property type="match status" value="2"/>
</dbReference>
<evidence type="ECO:0000256" key="7">
    <source>
        <dbReference type="HAMAP-Rule" id="MF_01916"/>
    </source>
</evidence>
<dbReference type="InterPro" id="IPR022924">
    <property type="entry name" value="Cardiolipin_synthase"/>
</dbReference>
<sequence>MSITWLSIVYYAYWVILIYVTLQIIHQYTISSRASAWLFTVYIFPVVGVILYFIFGVKRRKRKMFEQKLSANQKSLEAYQAKFATESREVIQQHKDQLKQFHGLTKMVYRDASSRLTIKNKLTLLENGEQKFPQLFKDISQAKQTIHLEYYIFKFDDIGGQLVSLLIERAKAGVEVRFIYDDYGCLGLNNSVLQRMRSYGIEAWPFAEINLFAFTERLNYRNHRKIVIIDGEIAYLGGINVGDEYVNKEDVEPNGLFWRDSHLKIEGQGVSYLQNIFLNDWNFCTGQDIEIEEALLPHYKDLPAADNKMLQVVSSGPDSPQPTILFSILQAIHSAKSEILITTPYFIPNPSLIKALKIAVISGVSVKILVPRQSDSWVVNKASQSYYFELLQTGIEFYQYTKGFVHVKTMVVDGFLSIMGTANFDERSFELNFEVNVLIYDNDFAEQLRKSFTQDMNDSTQLDYKTWKKRSAFKIFTEKVARLISPIL</sequence>
<dbReference type="EC" id="2.7.8.-" evidence="7 8"/>
<dbReference type="GO" id="GO:0005886">
    <property type="term" value="C:plasma membrane"/>
    <property type="evidence" value="ECO:0007669"/>
    <property type="project" value="UniProtKB-SubCell"/>
</dbReference>
<evidence type="ECO:0000259" key="9">
    <source>
        <dbReference type="PROSITE" id="PS50035"/>
    </source>
</evidence>
<keyword evidence="7" id="KW-0594">Phospholipid biosynthesis</keyword>
<proteinExistence type="inferred from homology"/>
<dbReference type="SMART" id="SM00155">
    <property type="entry name" value="PLDc"/>
    <property type="match status" value="2"/>
</dbReference>
<comment type="subcellular location">
    <subcellularLocation>
        <location evidence="7">Cell membrane</location>
        <topology evidence="7">Multi-pass membrane protein</topology>
    </subcellularLocation>
</comment>
<dbReference type="AlphaFoldDB" id="A0A4R6XMD8"/>
<evidence type="ECO:0000313" key="10">
    <source>
        <dbReference type="EMBL" id="TDR20756.1"/>
    </source>
</evidence>
<dbReference type="InterPro" id="IPR025202">
    <property type="entry name" value="PLD-like_dom"/>
</dbReference>
<keyword evidence="7" id="KW-1208">Phospholipid metabolism</keyword>
<feature type="transmembrane region" description="Helical" evidence="7">
    <location>
        <begin position="36"/>
        <end position="55"/>
    </location>
</feature>
<dbReference type="PANTHER" id="PTHR21248">
    <property type="entry name" value="CARDIOLIPIN SYNTHASE"/>
    <property type="match status" value="1"/>
</dbReference>
<keyword evidence="2 7" id="KW-0808">Transferase</keyword>
<dbReference type="OrthoDB" id="9762009at2"/>
<dbReference type="NCBIfam" id="TIGR04265">
    <property type="entry name" value="bac_cardiolipin"/>
    <property type="match status" value="1"/>
</dbReference>
<comment type="catalytic activity">
    <reaction evidence="7">
        <text>2 a 1,2-diacyl-sn-glycero-3-phospho-(1'-sn-glycerol) = a cardiolipin + glycerol</text>
        <dbReference type="Rhea" id="RHEA:31451"/>
        <dbReference type="ChEBI" id="CHEBI:17754"/>
        <dbReference type="ChEBI" id="CHEBI:62237"/>
        <dbReference type="ChEBI" id="CHEBI:64716"/>
    </reaction>
</comment>
<dbReference type="Proteomes" id="UP000295724">
    <property type="component" value="Unassembled WGS sequence"/>
</dbReference>
<dbReference type="PANTHER" id="PTHR21248:SF22">
    <property type="entry name" value="PHOSPHOLIPASE D"/>
    <property type="match status" value="1"/>
</dbReference>
<keyword evidence="1 7" id="KW-1003">Cell membrane</keyword>
<evidence type="ECO:0000256" key="2">
    <source>
        <dbReference type="ARBA" id="ARBA00022679"/>
    </source>
</evidence>
<keyword evidence="11" id="KW-1185">Reference proteome</keyword>
<feature type="active site" evidence="7">
    <location>
        <position position="413"/>
    </location>
</feature>
<dbReference type="Gene3D" id="3.30.870.10">
    <property type="entry name" value="Endonuclease Chain A"/>
    <property type="match status" value="2"/>
</dbReference>
<keyword evidence="6 7" id="KW-0472">Membrane</keyword>
<dbReference type="HAMAP" id="MF_01916">
    <property type="entry name" value="Cardiolipin_synth_Cls"/>
    <property type="match status" value="1"/>
</dbReference>
<feature type="domain" description="PLD phosphodiesterase" evidence="9">
    <location>
        <begin position="218"/>
        <end position="245"/>
    </location>
</feature>
<dbReference type="CDD" id="cd09110">
    <property type="entry name" value="PLDc_CLS_1"/>
    <property type="match status" value="1"/>
</dbReference>
<keyword evidence="5 7" id="KW-1133">Transmembrane helix</keyword>
<organism evidence="10 11">
    <name type="scientific">Marinicella litoralis</name>
    <dbReference type="NCBI Taxonomy" id="644220"/>
    <lineage>
        <taxon>Bacteria</taxon>
        <taxon>Pseudomonadati</taxon>
        <taxon>Pseudomonadota</taxon>
        <taxon>Gammaproteobacteria</taxon>
        <taxon>Lysobacterales</taxon>
        <taxon>Marinicellaceae</taxon>
        <taxon>Marinicella</taxon>
    </lineage>
</organism>
<dbReference type="GO" id="GO:0032049">
    <property type="term" value="P:cardiolipin biosynthetic process"/>
    <property type="evidence" value="ECO:0007669"/>
    <property type="project" value="UniProtKB-UniRule"/>
</dbReference>
<feature type="active site" evidence="7">
    <location>
        <position position="408"/>
    </location>
</feature>
<protein>
    <recommendedName>
        <fullName evidence="7 8">Cardiolipin synthase</fullName>
        <shortName evidence="7">CL synthase</shortName>
        <ecNumber evidence="7 8">2.7.8.-</ecNumber>
    </recommendedName>
</protein>
<dbReference type="EMBL" id="SNZB01000003">
    <property type="protein sequence ID" value="TDR20756.1"/>
    <property type="molecule type" value="Genomic_DNA"/>
</dbReference>
<feature type="active site" evidence="7">
    <location>
        <position position="225"/>
    </location>
</feature>
<dbReference type="InterPro" id="IPR030874">
    <property type="entry name" value="Cardiolipin_synth_Firmi"/>
</dbReference>
<comment type="caution">
    <text evidence="10">The sequence shown here is derived from an EMBL/GenBank/DDBJ whole genome shotgun (WGS) entry which is preliminary data.</text>
</comment>
<comment type="similarity">
    <text evidence="7">Belongs to the phospholipase D family. Cardiolipin synthase subfamily.</text>
</comment>
<evidence type="ECO:0000256" key="8">
    <source>
        <dbReference type="NCBIfam" id="TIGR04265"/>
    </source>
</evidence>
<dbReference type="SUPFAM" id="SSF56024">
    <property type="entry name" value="Phospholipase D/nuclease"/>
    <property type="match status" value="2"/>
</dbReference>
<dbReference type="Pfam" id="PF13091">
    <property type="entry name" value="PLDc_2"/>
    <property type="match status" value="2"/>
</dbReference>
<evidence type="ECO:0000256" key="4">
    <source>
        <dbReference type="ARBA" id="ARBA00022737"/>
    </source>
</evidence>
<evidence type="ECO:0000256" key="1">
    <source>
        <dbReference type="ARBA" id="ARBA00022475"/>
    </source>
</evidence>
<keyword evidence="7" id="KW-0443">Lipid metabolism</keyword>
<evidence type="ECO:0000256" key="6">
    <source>
        <dbReference type="ARBA" id="ARBA00023136"/>
    </source>
</evidence>
<reference evidence="10 11" key="1">
    <citation type="submission" date="2019-03" db="EMBL/GenBank/DDBJ databases">
        <title>Genomic Encyclopedia of Type Strains, Phase IV (KMG-IV): sequencing the most valuable type-strain genomes for metagenomic binning, comparative biology and taxonomic classification.</title>
        <authorList>
            <person name="Goeker M."/>
        </authorList>
    </citation>
    <scope>NUCLEOTIDE SEQUENCE [LARGE SCALE GENOMIC DNA]</scope>
    <source>
        <strain evidence="10 11">DSM 25488</strain>
    </source>
</reference>